<feature type="transmembrane region" description="Helical" evidence="1">
    <location>
        <begin position="7"/>
        <end position="24"/>
    </location>
</feature>
<reference evidence="3 4" key="1">
    <citation type="journal article" date="2018" name="Front. Plant Sci.">
        <title>Red Clover (Trifolium pratense) and Zigzag Clover (T. medium) - A Picture of Genomic Similarities and Differences.</title>
        <authorList>
            <person name="Dluhosova J."/>
            <person name="Istvanek J."/>
            <person name="Nedelnik J."/>
            <person name="Repkova J."/>
        </authorList>
    </citation>
    <scope>NUCLEOTIDE SEQUENCE [LARGE SCALE GENOMIC DNA]</scope>
    <source>
        <strain evidence="4">cv. 10/8</strain>
        <tissue evidence="3">Leaf</tissue>
    </source>
</reference>
<dbReference type="AlphaFoldDB" id="A0A392Q8D9"/>
<keyword evidence="4" id="KW-1185">Reference proteome</keyword>
<evidence type="ECO:0000259" key="2">
    <source>
        <dbReference type="Pfam" id="PF03732"/>
    </source>
</evidence>
<evidence type="ECO:0000313" key="3">
    <source>
        <dbReference type="EMBL" id="MCI20152.1"/>
    </source>
</evidence>
<dbReference type="EMBL" id="LXQA010118374">
    <property type="protein sequence ID" value="MCI20152.1"/>
    <property type="molecule type" value="Genomic_DNA"/>
</dbReference>
<proteinExistence type="predicted"/>
<accession>A0A392Q8D9</accession>
<evidence type="ECO:0000313" key="4">
    <source>
        <dbReference type="Proteomes" id="UP000265520"/>
    </source>
</evidence>
<feature type="non-terminal residue" evidence="3">
    <location>
        <position position="1"/>
    </location>
</feature>
<keyword evidence="1" id="KW-0812">Transmembrane</keyword>
<dbReference type="Proteomes" id="UP000265520">
    <property type="component" value="Unassembled WGS sequence"/>
</dbReference>
<dbReference type="InterPro" id="IPR005162">
    <property type="entry name" value="Retrotrans_gag_dom"/>
</dbReference>
<protein>
    <recommendedName>
        <fullName evidence="2">Retrotransposon gag domain-containing protein</fullName>
    </recommendedName>
</protein>
<keyword evidence="1" id="KW-0472">Membrane</keyword>
<feature type="non-terminal residue" evidence="3">
    <location>
        <position position="153"/>
    </location>
</feature>
<name>A0A392Q8D9_9FABA</name>
<feature type="domain" description="Retrotransposon gag" evidence="2">
    <location>
        <begin position="101"/>
        <end position="152"/>
    </location>
</feature>
<comment type="caution">
    <text evidence="3">The sequence shown here is derived from an EMBL/GenBank/DDBJ whole genome shotgun (WGS) entry which is preliminary data.</text>
</comment>
<keyword evidence="1" id="KW-1133">Transmembrane helix</keyword>
<evidence type="ECO:0000256" key="1">
    <source>
        <dbReference type="SAM" id="Phobius"/>
    </source>
</evidence>
<organism evidence="3 4">
    <name type="scientific">Trifolium medium</name>
    <dbReference type="NCBI Taxonomy" id="97028"/>
    <lineage>
        <taxon>Eukaryota</taxon>
        <taxon>Viridiplantae</taxon>
        <taxon>Streptophyta</taxon>
        <taxon>Embryophyta</taxon>
        <taxon>Tracheophyta</taxon>
        <taxon>Spermatophyta</taxon>
        <taxon>Magnoliopsida</taxon>
        <taxon>eudicotyledons</taxon>
        <taxon>Gunneridae</taxon>
        <taxon>Pentapetalae</taxon>
        <taxon>rosids</taxon>
        <taxon>fabids</taxon>
        <taxon>Fabales</taxon>
        <taxon>Fabaceae</taxon>
        <taxon>Papilionoideae</taxon>
        <taxon>50 kb inversion clade</taxon>
        <taxon>NPAAA clade</taxon>
        <taxon>Hologalegina</taxon>
        <taxon>IRL clade</taxon>
        <taxon>Trifolieae</taxon>
        <taxon>Trifolium</taxon>
    </lineage>
</organism>
<sequence>TRRVPPLLYNLSIAGCIIGAFIMTDSEIMNALQSKLDAQAATLQEFLNKALESHSDSIHTTLHQHLLEVDSKVANVRSEPKGSSHGSGNAVRSLKLNWAMRNNLLTSWPVFLDAVRIRFGPTTYEDVEGDLSKLSQTGSVAEFQAQFEDLMNK</sequence>
<dbReference type="Pfam" id="PF03732">
    <property type="entry name" value="Retrotrans_gag"/>
    <property type="match status" value="1"/>
</dbReference>